<evidence type="ECO:0000256" key="1">
    <source>
        <dbReference type="ARBA" id="ARBA00009477"/>
    </source>
</evidence>
<feature type="signal peptide" evidence="2">
    <location>
        <begin position="1"/>
        <end position="24"/>
    </location>
</feature>
<dbReference type="Gene3D" id="2.40.420.20">
    <property type="match status" value="1"/>
</dbReference>
<feature type="domain" description="Multidrug resistance protein MdtA-like barrel-sandwich hybrid" evidence="3">
    <location>
        <begin position="72"/>
        <end position="208"/>
    </location>
</feature>
<comment type="similarity">
    <text evidence="1">Belongs to the membrane fusion protein (MFP) (TC 8.A.1) family.</text>
</comment>
<dbReference type="NCBIfam" id="TIGR01730">
    <property type="entry name" value="RND_mfp"/>
    <property type="match status" value="1"/>
</dbReference>
<dbReference type="GO" id="GO:1990281">
    <property type="term" value="C:efflux pump complex"/>
    <property type="evidence" value="ECO:0007669"/>
    <property type="project" value="TreeGrafter"/>
</dbReference>
<dbReference type="Gene3D" id="1.10.287.470">
    <property type="entry name" value="Helix hairpin bin"/>
    <property type="match status" value="1"/>
</dbReference>
<dbReference type="EMBL" id="FWWW01000059">
    <property type="protein sequence ID" value="SMB92523.1"/>
    <property type="molecule type" value="Genomic_DNA"/>
</dbReference>
<accession>A0A1W1VH07</accession>
<keyword evidence="6" id="KW-1185">Reference proteome</keyword>
<proteinExistence type="inferred from homology"/>
<evidence type="ECO:0000259" key="4">
    <source>
        <dbReference type="Pfam" id="PF25954"/>
    </source>
</evidence>
<name>A0A1W1VH07_9BACT</name>
<sequence length="381" mass="40535">MKHLKHPFLSSALAGAWLAGLVSACSSPPKEPATAQSPAPPAGPVVEVLTLAPPQSQGRTVRLPGELLPREHVSLHAKISGYVRRLSVDIGSRVKKGQVLVVLEAPETQARLAGAASGLHTAQARYQSSLDTYQRVAQASGTAGVIAASEVSRTRNQMLADKSGVAAARAVLRAVQDENQYLTVRAPFSGVVTKRFVDVGALVGSGDTPLLKLEDNAVLRLNVAVPEAAAGNALEKEQVSFTVKAFPGQPRTARRSRQTQSLDVDTRSETWQFDVPNPDGALKPGMFADVQLQLSRQKPSFAVPFATVVTTQERSFVIRVHGGRTEWVDVGKGISLAEQVEVFGKLTPGDTLVQRGSEELKPETVVKIKFAAPGAATKPEK</sequence>
<feature type="domain" description="CusB-like beta-barrel" evidence="4">
    <location>
        <begin position="221"/>
        <end position="293"/>
    </location>
</feature>
<dbReference type="SUPFAM" id="SSF111369">
    <property type="entry name" value="HlyD-like secretion proteins"/>
    <property type="match status" value="1"/>
</dbReference>
<gene>
    <name evidence="5" type="ORF">SAMN00120144_4177</name>
</gene>
<dbReference type="InterPro" id="IPR058625">
    <property type="entry name" value="MdtA-like_BSH"/>
</dbReference>
<dbReference type="PROSITE" id="PS51257">
    <property type="entry name" value="PROKAR_LIPOPROTEIN"/>
    <property type="match status" value="1"/>
</dbReference>
<dbReference type="PANTHER" id="PTHR30469:SF37">
    <property type="entry name" value="RAGD PROTEIN"/>
    <property type="match status" value="1"/>
</dbReference>
<evidence type="ECO:0000259" key="3">
    <source>
        <dbReference type="Pfam" id="PF25917"/>
    </source>
</evidence>
<evidence type="ECO:0000256" key="2">
    <source>
        <dbReference type="SAM" id="SignalP"/>
    </source>
</evidence>
<dbReference type="Gene3D" id="2.40.30.170">
    <property type="match status" value="1"/>
</dbReference>
<evidence type="ECO:0000313" key="5">
    <source>
        <dbReference type="EMBL" id="SMB92523.1"/>
    </source>
</evidence>
<dbReference type="RefSeq" id="WP_159451998.1">
    <property type="nucleotide sequence ID" value="NZ_FWWW01000059.1"/>
</dbReference>
<dbReference type="GO" id="GO:0015562">
    <property type="term" value="F:efflux transmembrane transporter activity"/>
    <property type="evidence" value="ECO:0007669"/>
    <property type="project" value="TreeGrafter"/>
</dbReference>
<dbReference type="Proteomes" id="UP000192266">
    <property type="component" value="Unassembled WGS sequence"/>
</dbReference>
<dbReference type="Pfam" id="PF25954">
    <property type="entry name" value="Beta-barrel_RND_2"/>
    <property type="match status" value="1"/>
</dbReference>
<protein>
    <submittedName>
        <fullName evidence="5">Efflux transporter, RND family, MFP subunit</fullName>
    </submittedName>
</protein>
<dbReference type="AlphaFoldDB" id="A0A1W1VH07"/>
<dbReference type="OrthoDB" id="9806939at2"/>
<dbReference type="STRING" id="645990.SAMN00120144_4177"/>
<dbReference type="PANTHER" id="PTHR30469">
    <property type="entry name" value="MULTIDRUG RESISTANCE PROTEIN MDTA"/>
    <property type="match status" value="1"/>
</dbReference>
<organism evidence="5 6">
    <name type="scientific">Hymenobacter roseosalivarius DSM 11622</name>
    <dbReference type="NCBI Taxonomy" id="645990"/>
    <lineage>
        <taxon>Bacteria</taxon>
        <taxon>Pseudomonadati</taxon>
        <taxon>Bacteroidota</taxon>
        <taxon>Cytophagia</taxon>
        <taxon>Cytophagales</taxon>
        <taxon>Hymenobacteraceae</taxon>
        <taxon>Hymenobacter</taxon>
    </lineage>
</organism>
<dbReference type="InterPro" id="IPR058792">
    <property type="entry name" value="Beta-barrel_RND_2"/>
</dbReference>
<dbReference type="Gene3D" id="2.40.50.100">
    <property type="match status" value="1"/>
</dbReference>
<dbReference type="Pfam" id="PF25917">
    <property type="entry name" value="BSH_RND"/>
    <property type="match status" value="1"/>
</dbReference>
<reference evidence="5 6" key="1">
    <citation type="submission" date="2017-04" db="EMBL/GenBank/DDBJ databases">
        <authorList>
            <person name="Afonso C.L."/>
            <person name="Miller P.J."/>
            <person name="Scott M.A."/>
            <person name="Spackman E."/>
            <person name="Goraichik I."/>
            <person name="Dimitrov K.M."/>
            <person name="Suarez D.L."/>
            <person name="Swayne D.E."/>
        </authorList>
    </citation>
    <scope>NUCLEOTIDE SEQUENCE [LARGE SCALE GENOMIC DNA]</scope>
    <source>
        <strain evidence="5 6">DSM 11622</strain>
    </source>
</reference>
<evidence type="ECO:0000313" key="6">
    <source>
        <dbReference type="Proteomes" id="UP000192266"/>
    </source>
</evidence>
<dbReference type="InterPro" id="IPR006143">
    <property type="entry name" value="RND_pump_MFP"/>
</dbReference>
<feature type="chain" id="PRO_5012484109" evidence="2">
    <location>
        <begin position="25"/>
        <end position="381"/>
    </location>
</feature>
<keyword evidence="2" id="KW-0732">Signal</keyword>